<name>A0A238C6Q2_9BILA</name>
<dbReference type="Proteomes" id="UP000242913">
    <property type="component" value="Unassembled WGS sequence"/>
</dbReference>
<evidence type="ECO:0000313" key="7">
    <source>
        <dbReference type="EMBL" id="OZC12718.1"/>
    </source>
</evidence>
<dbReference type="GO" id="GO:0002181">
    <property type="term" value="P:cytoplasmic translation"/>
    <property type="evidence" value="ECO:0007669"/>
    <property type="project" value="TreeGrafter"/>
</dbReference>
<dbReference type="Pfam" id="PF01198">
    <property type="entry name" value="Ribosomal_L31e"/>
    <property type="match status" value="1"/>
</dbReference>
<feature type="transmembrane region" description="Helical" evidence="6">
    <location>
        <begin position="199"/>
        <end position="217"/>
    </location>
</feature>
<evidence type="ECO:0000256" key="1">
    <source>
        <dbReference type="ARBA" id="ARBA00010808"/>
    </source>
</evidence>
<dbReference type="CDD" id="cd00463">
    <property type="entry name" value="Ribosomal_L31e"/>
    <property type="match status" value="1"/>
</dbReference>
<dbReference type="InterPro" id="IPR000054">
    <property type="entry name" value="Ribosomal_eL31"/>
</dbReference>
<dbReference type="Gene3D" id="3.10.440.10">
    <property type="match status" value="1"/>
</dbReference>
<dbReference type="EMBL" id="KZ269977">
    <property type="protein sequence ID" value="OZC12718.1"/>
    <property type="molecule type" value="Genomic_DNA"/>
</dbReference>
<dbReference type="FunFam" id="3.10.440.10:FF:000001">
    <property type="entry name" value="60S ribosomal protein L31"/>
    <property type="match status" value="1"/>
</dbReference>
<accession>A0A238C6Q2</accession>
<comment type="similarity">
    <text evidence="1">Belongs to the eukaryotic ribosomal protein eL31 family.</text>
</comment>
<keyword evidence="6" id="KW-1133">Transmembrane helix</keyword>
<evidence type="ECO:0000256" key="6">
    <source>
        <dbReference type="SAM" id="Phobius"/>
    </source>
</evidence>
<dbReference type="GO" id="GO:0003735">
    <property type="term" value="F:structural constituent of ribosome"/>
    <property type="evidence" value="ECO:0007669"/>
    <property type="project" value="InterPro"/>
</dbReference>
<keyword evidence="8" id="KW-1185">Reference proteome</keyword>
<organism evidence="7 8">
    <name type="scientific">Onchocerca flexuosa</name>
    <dbReference type="NCBI Taxonomy" id="387005"/>
    <lineage>
        <taxon>Eukaryota</taxon>
        <taxon>Metazoa</taxon>
        <taxon>Ecdysozoa</taxon>
        <taxon>Nematoda</taxon>
        <taxon>Chromadorea</taxon>
        <taxon>Rhabditida</taxon>
        <taxon>Spirurina</taxon>
        <taxon>Spiruromorpha</taxon>
        <taxon>Filarioidea</taxon>
        <taxon>Onchocercidae</taxon>
        <taxon>Onchocerca</taxon>
    </lineage>
</organism>
<keyword evidence="2" id="KW-0689">Ribosomal protein</keyword>
<evidence type="ECO:0000256" key="5">
    <source>
        <dbReference type="ARBA" id="ARBA00035337"/>
    </source>
</evidence>
<gene>
    <name evidence="7" type="ORF">X798_00350</name>
</gene>
<dbReference type="PANTHER" id="PTHR10956:SF0">
    <property type="entry name" value="60S RIBOSOMAL PROTEIN L31"/>
    <property type="match status" value="1"/>
</dbReference>
<protein>
    <recommendedName>
        <fullName evidence="4">Large ribosomal subunit protein eL31</fullName>
    </recommendedName>
    <alternativeName>
        <fullName evidence="5">60S ribosomal protein L31</fullName>
    </alternativeName>
</protein>
<evidence type="ECO:0000256" key="2">
    <source>
        <dbReference type="ARBA" id="ARBA00022980"/>
    </source>
</evidence>
<reference evidence="7 8" key="1">
    <citation type="submission" date="2015-12" db="EMBL/GenBank/DDBJ databases">
        <title>Draft genome of the nematode, Onchocerca flexuosa.</title>
        <authorList>
            <person name="Mitreva M."/>
        </authorList>
    </citation>
    <scope>NUCLEOTIDE SEQUENCE [LARGE SCALE GENOMIC DNA]</scope>
    <source>
        <strain evidence="7">Red Deer</strain>
    </source>
</reference>
<keyword evidence="6" id="KW-0472">Membrane</keyword>
<keyword evidence="6" id="KW-0812">Transmembrane</keyword>
<dbReference type="PANTHER" id="PTHR10956">
    <property type="entry name" value="60S RIBOSOMAL PROTEIN L31"/>
    <property type="match status" value="1"/>
</dbReference>
<dbReference type="OrthoDB" id="9739313at2759"/>
<feature type="transmembrane region" description="Helical" evidence="6">
    <location>
        <begin position="323"/>
        <end position="347"/>
    </location>
</feature>
<keyword evidence="3" id="KW-0687">Ribonucleoprotein</keyword>
<evidence type="ECO:0000313" key="8">
    <source>
        <dbReference type="Proteomes" id="UP000242913"/>
    </source>
</evidence>
<proteinExistence type="inferred from homology"/>
<evidence type="ECO:0000256" key="3">
    <source>
        <dbReference type="ARBA" id="ARBA00023274"/>
    </source>
</evidence>
<dbReference type="SUPFAM" id="SSF54575">
    <property type="entry name" value="Ribosomal protein L31e"/>
    <property type="match status" value="1"/>
</dbReference>
<evidence type="ECO:0000256" key="4">
    <source>
        <dbReference type="ARBA" id="ARBA00035230"/>
    </source>
</evidence>
<dbReference type="InterPro" id="IPR023621">
    <property type="entry name" value="Ribosomal_eL31_dom_sf"/>
</dbReference>
<dbReference type="AlphaFoldDB" id="A0A238C6Q2"/>
<dbReference type="GO" id="GO:0022625">
    <property type="term" value="C:cytosolic large ribosomal subunit"/>
    <property type="evidence" value="ECO:0007669"/>
    <property type="project" value="TreeGrafter"/>
</dbReference>
<sequence>MAPSKKGSKQERKPRSAMSEVVTREYTVNLHRRLHGVGFKKRAPKAIKAIRKFAEEQMGTKDVRVHIRLNEFLWSKGVKNVPFRVRVRLSRRRNDDESSADRLYTLYLWWECEWARILVKMDVKVGLTTKEAFAKLCDILESEIDKESKLVAESFAFRFLAHNSLITGSFCIIYAIASIVCCLVLLTCSLLRDCALFDQFASVLLLIITVFNIFHSLKAYHTQRFTIVARASSILNNLKSLKEEDFEYEHLYAPPSDAISLQWTYRDQKLVNVPWMLLVDGDVIELRAGQSSPCRCMSQHGDIIDLGDKPRFLEILCPETHGVCLFFFLFFFFFFFWEFLKSLYFFFGF</sequence>
<feature type="transmembrane region" description="Helical" evidence="6">
    <location>
        <begin position="165"/>
        <end position="187"/>
    </location>
</feature>
<dbReference type="SMART" id="SM01380">
    <property type="entry name" value="Ribosomal_L31e"/>
    <property type="match status" value="1"/>
</dbReference>